<keyword evidence="1" id="KW-0812">Transmembrane</keyword>
<dbReference type="RefSeq" id="WP_174881061.1">
    <property type="nucleotide sequence ID" value="NZ_CADEPK010000301.1"/>
</dbReference>
<evidence type="ECO:0000313" key="3">
    <source>
        <dbReference type="Proteomes" id="UP001232245"/>
    </source>
</evidence>
<keyword evidence="3" id="KW-1185">Reference proteome</keyword>
<keyword evidence="1" id="KW-0472">Membrane</keyword>
<reference evidence="2 3" key="1">
    <citation type="submission" date="2023-07" db="EMBL/GenBank/DDBJ databases">
        <title>Genomic Encyclopedia of Type Strains, Phase IV (KMG-IV): sequencing the most valuable type-strain genomes for metagenomic binning, comparative biology and taxonomic classification.</title>
        <authorList>
            <person name="Goeker M."/>
        </authorList>
    </citation>
    <scope>NUCLEOTIDE SEQUENCE [LARGE SCALE GENOMIC DNA]</scope>
    <source>
        <strain evidence="2 3">DSM 17723</strain>
    </source>
</reference>
<sequence length="81" mass="9501">MSHDPFHKEPYLQTKLNEYRVETPEFPMKRNRWERFIHFLASPAKDPLERFISAADGVVLLKVAPIVGTVILTFIQIFVFL</sequence>
<keyword evidence="1" id="KW-1133">Transmembrane helix</keyword>
<feature type="transmembrane region" description="Helical" evidence="1">
    <location>
        <begin position="59"/>
        <end position="80"/>
    </location>
</feature>
<gene>
    <name evidence="2" type="ORF">J2S02_004093</name>
</gene>
<organism evidence="2 3">
    <name type="scientific">Metabacillus niabensis</name>
    <dbReference type="NCBI Taxonomy" id="324854"/>
    <lineage>
        <taxon>Bacteria</taxon>
        <taxon>Bacillati</taxon>
        <taxon>Bacillota</taxon>
        <taxon>Bacilli</taxon>
        <taxon>Bacillales</taxon>
        <taxon>Bacillaceae</taxon>
        <taxon>Metabacillus</taxon>
    </lineage>
</organism>
<name>A0ABT9Z668_9BACI</name>
<protein>
    <submittedName>
        <fullName evidence="2">Uncharacterized protein YggT (Ycf19 family)</fullName>
    </submittedName>
</protein>
<dbReference type="EMBL" id="JAUSTZ010000011">
    <property type="protein sequence ID" value="MDQ0227746.1"/>
    <property type="molecule type" value="Genomic_DNA"/>
</dbReference>
<comment type="caution">
    <text evidence="2">The sequence shown here is derived from an EMBL/GenBank/DDBJ whole genome shotgun (WGS) entry which is preliminary data.</text>
</comment>
<dbReference type="Proteomes" id="UP001232245">
    <property type="component" value="Unassembled WGS sequence"/>
</dbReference>
<proteinExistence type="predicted"/>
<evidence type="ECO:0000313" key="2">
    <source>
        <dbReference type="EMBL" id="MDQ0227746.1"/>
    </source>
</evidence>
<evidence type="ECO:0000256" key="1">
    <source>
        <dbReference type="SAM" id="Phobius"/>
    </source>
</evidence>
<accession>A0ABT9Z668</accession>